<dbReference type="GeneID" id="83202298"/>
<reference evidence="15" key="2">
    <citation type="journal article" date="2023" name="IMA Fungus">
        <title>Comparative genomic study of the Penicillium genus elucidates a diverse pangenome and 15 lateral gene transfer events.</title>
        <authorList>
            <person name="Petersen C."/>
            <person name="Sorensen T."/>
            <person name="Nielsen M.R."/>
            <person name="Sondergaard T.E."/>
            <person name="Sorensen J.L."/>
            <person name="Fitzpatrick D.A."/>
            <person name="Frisvad J.C."/>
            <person name="Nielsen K.L."/>
        </authorList>
    </citation>
    <scope>NUCLEOTIDE SEQUENCE</scope>
    <source>
        <strain evidence="15">IBT 19713</strain>
    </source>
</reference>
<evidence type="ECO:0000256" key="3">
    <source>
        <dbReference type="ARBA" id="ARBA00022664"/>
    </source>
</evidence>
<dbReference type="InterPro" id="IPR014001">
    <property type="entry name" value="Helicase_ATP-bd"/>
</dbReference>
<organism evidence="15 16">
    <name type="scientific">Penicillium chermesinum</name>
    <dbReference type="NCBI Taxonomy" id="63820"/>
    <lineage>
        <taxon>Eukaryota</taxon>
        <taxon>Fungi</taxon>
        <taxon>Dikarya</taxon>
        <taxon>Ascomycota</taxon>
        <taxon>Pezizomycotina</taxon>
        <taxon>Eurotiomycetes</taxon>
        <taxon>Eurotiomycetidae</taxon>
        <taxon>Eurotiales</taxon>
        <taxon>Aspergillaceae</taxon>
        <taxon>Penicillium</taxon>
    </lineage>
</organism>
<sequence length="1079" mass="122721">MDNKTFVSDSLIRLTGASDPIAVDFVLAEASAAKSAHSLQDKLGSFLDGSPDDIASFCTQLFSRVGKGPQLAQAKPSVSKTSNKKYRLVDMDEEPGDASSALRRRQQDRENDRPRSKRDPDTKDRSEKDDSRKRDRSRDAEGRDRPRTKKLRKKDEDFEDRWGDEEYAEEGLEAERGEEEFAESPSKRTRREDESPAAEIDPEVQKEIDRQKDLRERDEFAKRLANKEKNKSKKIVEDRTRDSEAARRRALADDAEARAAVMPDIRLRSRQEYLKKREAERLALLRRQVAEETAELRENPNLTRREKEEFARNREVLRLAEERLRIDDHRDGYMMPEDYITEKGKIDRKKKEEALYKRYVERDEMGQEKFVTEHEEWELEQSAKAKAQIQKPEFDEGDYEYVFDDSQAINFVMDAKLESTHKQLTAEQLRFKEQIDAAEKKAATMEETRKSLPIYQFRDQIIEAVAQHQVLIIVGETGSGKTTQIPQYLHEAGYTKGGLKVGCTQPRRVAAMSVAARVAEEMGSKLGNEVGYAIRFEDNTSDKTILKYMTDGMLLRELLTEPDLAQYSALMIDEAHERTVPTDIACGLLKDIAKARPDLKLLISSATMDAQKFQKYFDDAPIFWIPGRRYPVDVHYTSQPEANYLAAAITTVFQIHASQGPGDILVFLTGQEEIEAAEQSLTETSKKLGSKIPEMIVSRKVVLATNIAETSLTIDGIVYVIDPGFAKENVFNPRTGMESLVVTPCSRASANQRAGRAGRVGPGKCFRLYTKWAYYNELEENTTPEIQRTNLNSVILMLKSLGIDNLLDFDFMDPPPAETIIRALEQLYALGALNDRGELTKTGRQMAEFPTDPMLAKAILAANKYGCVEEVLSIVSMLGESSALFFRPKDKQIHADSARNRFTVKEGGDHLTLLNVWNQWVDSDFSPIWAKENFLQQRSLTRARDVRDQLAKLCDRVEVAISSVGTDHIPVQKAITAGFFPNAARLQRGGDSYRTIKTGQSVYLHPSSVLFEVNPRWVIYFELVLTSKEYMRSNMPLKVEWLTEVAPHYYKKKDLESLGLDRDRKMPKGSGSAGEKRKT</sequence>
<comment type="subcellular location">
    <subcellularLocation>
        <location evidence="1">Nucleus</location>
    </subcellularLocation>
</comment>
<keyword evidence="6" id="KW-0347">Helicase</keyword>
<feature type="domain" description="Helicase ATP-binding" evidence="13">
    <location>
        <begin position="462"/>
        <end position="626"/>
    </location>
</feature>
<dbReference type="GO" id="GO:0003723">
    <property type="term" value="F:RNA binding"/>
    <property type="evidence" value="ECO:0007669"/>
    <property type="project" value="TreeGrafter"/>
</dbReference>
<dbReference type="Pfam" id="PF21010">
    <property type="entry name" value="HA2_C"/>
    <property type="match status" value="1"/>
</dbReference>
<evidence type="ECO:0000256" key="10">
    <source>
        <dbReference type="ARBA" id="ARBA00047984"/>
    </source>
</evidence>
<keyword evidence="4" id="KW-0547">Nucleotide-binding</keyword>
<feature type="compositionally biased region" description="Basic and acidic residues" evidence="12">
    <location>
        <begin position="203"/>
        <end position="256"/>
    </location>
</feature>
<keyword evidence="16" id="KW-1185">Reference proteome</keyword>
<evidence type="ECO:0000256" key="11">
    <source>
        <dbReference type="SAM" id="Coils"/>
    </source>
</evidence>
<dbReference type="PANTHER" id="PTHR18934:SF83">
    <property type="entry name" value="PRE-MRNA-SPLICING FACTOR ATP-DEPENDENT RNA HELICASE DHX16"/>
    <property type="match status" value="1"/>
</dbReference>
<dbReference type="GO" id="GO:0005524">
    <property type="term" value="F:ATP binding"/>
    <property type="evidence" value="ECO:0007669"/>
    <property type="project" value="UniProtKB-KW"/>
</dbReference>
<dbReference type="OrthoDB" id="10253254at2759"/>
<dbReference type="SMART" id="SM00847">
    <property type="entry name" value="HA2"/>
    <property type="match status" value="1"/>
</dbReference>
<proteinExistence type="predicted"/>
<evidence type="ECO:0000259" key="13">
    <source>
        <dbReference type="PROSITE" id="PS51192"/>
    </source>
</evidence>
<feature type="compositionally biased region" description="Basic and acidic residues" evidence="12">
    <location>
        <begin position="105"/>
        <end position="145"/>
    </location>
</feature>
<comment type="catalytic activity">
    <reaction evidence="10">
        <text>ATP + H2O = ADP + phosphate + H(+)</text>
        <dbReference type="Rhea" id="RHEA:13065"/>
        <dbReference type="ChEBI" id="CHEBI:15377"/>
        <dbReference type="ChEBI" id="CHEBI:15378"/>
        <dbReference type="ChEBI" id="CHEBI:30616"/>
        <dbReference type="ChEBI" id="CHEBI:43474"/>
        <dbReference type="ChEBI" id="CHEBI:456216"/>
        <dbReference type="EC" id="3.6.4.13"/>
    </reaction>
</comment>
<dbReference type="GO" id="GO:0005684">
    <property type="term" value="C:U2-type spliceosomal complex"/>
    <property type="evidence" value="ECO:0007669"/>
    <property type="project" value="UniProtKB-ARBA"/>
</dbReference>
<comment type="caution">
    <text evidence="15">The sequence shown here is derived from an EMBL/GenBank/DDBJ whole genome shotgun (WGS) entry which is preliminary data.</text>
</comment>
<dbReference type="GO" id="GO:0016787">
    <property type="term" value="F:hydrolase activity"/>
    <property type="evidence" value="ECO:0007669"/>
    <property type="project" value="UniProtKB-KW"/>
</dbReference>
<feature type="domain" description="Helicase C-terminal" evidence="14">
    <location>
        <begin position="612"/>
        <end position="802"/>
    </location>
</feature>
<feature type="region of interest" description="Disordered" evidence="12">
    <location>
        <begin position="67"/>
        <end position="256"/>
    </location>
</feature>
<gene>
    <name evidence="15" type="ORF">N7468_005699</name>
</gene>
<feature type="region of interest" description="Disordered" evidence="12">
    <location>
        <begin position="1060"/>
        <end position="1079"/>
    </location>
</feature>
<dbReference type="InterPro" id="IPR002464">
    <property type="entry name" value="DNA/RNA_helicase_DEAH_CS"/>
</dbReference>
<keyword evidence="11" id="KW-0175">Coiled coil</keyword>
<dbReference type="RefSeq" id="XP_058330735.1">
    <property type="nucleotide sequence ID" value="XM_058474995.1"/>
</dbReference>
<dbReference type="Gene3D" id="3.40.50.300">
    <property type="entry name" value="P-loop containing nucleotide triphosphate hydrolases"/>
    <property type="match status" value="3"/>
</dbReference>
<dbReference type="SMART" id="SM00490">
    <property type="entry name" value="HELICc"/>
    <property type="match status" value="1"/>
</dbReference>
<dbReference type="InterPro" id="IPR011709">
    <property type="entry name" value="DEAD-box_helicase_OB_fold"/>
</dbReference>
<dbReference type="Proteomes" id="UP001150941">
    <property type="component" value="Unassembled WGS sequence"/>
</dbReference>
<dbReference type="InterPro" id="IPR007502">
    <property type="entry name" value="Helicase-assoc_dom"/>
</dbReference>
<evidence type="ECO:0000259" key="14">
    <source>
        <dbReference type="PROSITE" id="PS51194"/>
    </source>
</evidence>
<dbReference type="PROSITE" id="PS51194">
    <property type="entry name" value="HELICASE_CTER"/>
    <property type="match status" value="1"/>
</dbReference>
<name>A0A9W9NZT0_9EURO</name>
<keyword evidence="3" id="KW-0507">mRNA processing</keyword>
<dbReference type="InterPro" id="IPR027417">
    <property type="entry name" value="P-loop_NTPase"/>
</dbReference>
<dbReference type="Pfam" id="PF00270">
    <property type="entry name" value="DEAD"/>
    <property type="match status" value="1"/>
</dbReference>
<dbReference type="EC" id="3.6.4.13" evidence="2"/>
<feature type="compositionally biased region" description="Acidic residues" evidence="12">
    <location>
        <begin position="157"/>
        <end position="182"/>
    </location>
</feature>
<keyword evidence="9" id="KW-0539">Nucleus</keyword>
<dbReference type="FunFam" id="3.40.50.300:FF:000726">
    <property type="entry name" value="Pre-mRNA-splicing factor ATP-dependent RNA helicase"/>
    <property type="match status" value="1"/>
</dbReference>
<keyword evidence="8" id="KW-0508">mRNA splicing</keyword>
<keyword evidence="5" id="KW-0378">Hydrolase</keyword>
<dbReference type="EMBL" id="JAPQKS010000004">
    <property type="protein sequence ID" value="KAJ5232743.1"/>
    <property type="molecule type" value="Genomic_DNA"/>
</dbReference>
<dbReference type="PROSITE" id="PS51192">
    <property type="entry name" value="HELICASE_ATP_BIND_1"/>
    <property type="match status" value="1"/>
</dbReference>
<evidence type="ECO:0000256" key="5">
    <source>
        <dbReference type="ARBA" id="ARBA00022801"/>
    </source>
</evidence>
<dbReference type="CDD" id="cd18791">
    <property type="entry name" value="SF2_C_RHA"/>
    <property type="match status" value="1"/>
</dbReference>
<dbReference type="Gene3D" id="1.20.120.1080">
    <property type="match status" value="1"/>
</dbReference>
<evidence type="ECO:0000256" key="8">
    <source>
        <dbReference type="ARBA" id="ARBA00023187"/>
    </source>
</evidence>
<dbReference type="Pfam" id="PF00271">
    <property type="entry name" value="Helicase_C"/>
    <property type="match status" value="1"/>
</dbReference>
<keyword evidence="7" id="KW-0067">ATP-binding</keyword>
<dbReference type="InterPro" id="IPR011545">
    <property type="entry name" value="DEAD/DEAH_box_helicase_dom"/>
</dbReference>
<dbReference type="InterPro" id="IPR001650">
    <property type="entry name" value="Helicase_C-like"/>
</dbReference>
<dbReference type="PROSITE" id="PS00690">
    <property type="entry name" value="DEAH_ATP_HELICASE"/>
    <property type="match status" value="1"/>
</dbReference>
<evidence type="ECO:0000256" key="2">
    <source>
        <dbReference type="ARBA" id="ARBA00012552"/>
    </source>
</evidence>
<dbReference type="AlphaFoldDB" id="A0A9W9NZT0"/>
<evidence type="ECO:0000256" key="7">
    <source>
        <dbReference type="ARBA" id="ARBA00022840"/>
    </source>
</evidence>
<dbReference type="GO" id="GO:0003724">
    <property type="term" value="F:RNA helicase activity"/>
    <property type="evidence" value="ECO:0007669"/>
    <property type="project" value="UniProtKB-EC"/>
</dbReference>
<dbReference type="GO" id="GO:0006397">
    <property type="term" value="P:mRNA processing"/>
    <property type="evidence" value="ECO:0007669"/>
    <property type="project" value="UniProtKB-KW"/>
</dbReference>
<evidence type="ECO:0000256" key="1">
    <source>
        <dbReference type="ARBA" id="ARBA00004123"/>
    </source>
</evidence>
<dbReference type="FunFam" id="1.20.120.1080:FF:000001">
    <property type="entry name" value="Pre-mRNA-splicing factor ATP-dependent RNA helicase"/>
    <property type="match status" value="1"/>
</dbReference>
<evidence type="ECO:0000256" key="12">
    <source>
        <dbReference type="SAM" id="MobiDB-lite"/>
    </source>
</evidence>
<dbReference type="SMART" id="SM00487">
    <property type="entry name" value="DEXDc"/>
    <property type="match status" value="1"/>
</dbReference>
<dbReference type="SUPFAM" id="SSF52540">
    <property type="entry name" value="P-loop containing nucleoside triphosphate hydrolases"/>
    <property type="match status" value="1"/>
</dbReference>
<reference evidence="15" key="1">
    <citation type="submission" date="2022-11" db="EMBL/GenBank/DDBJ databases">
        <authorList>
            <person name="Petersen C."/>
        </authorList>
    </citation>
    <scope>NUCLEOTIDE SEQUENCE</scope>
    <source>
        <strain evidence="15">IBT 19713</strain>
    </source>
</reference>
<evidence type="ECO:0000313" key="15">
    <source>
        <dbReference type="EMBL" id="KAJ5232743.1"/>
    </source>
</evidence>
<dbReference type="InterPro" id="IPR048333">
    <property type="entry name" value="HA2_WH"/>
</dbReference>
<evidence type="ECO:0000256" key="4">
    <source>
        <dbReference type="ARBA" id="ARBA00022741"/>
    </source>
</evidence>
<dbReference type="GO" id="GO:0008380">
    <property type="term" value="P:RNA splicing"/>
    <property type="evidence" value="ECO:0007669"/>
    <property type="project" value="UniProtKB-KW"/>
</dbReference>
<dbReference type="Pfam" id="PF04408">
    <property type="entry name" value="WHD_HA2"/>
    <property type="match status" value="1"/>
</dbReference>
<dbReference type="PANTHER" id="PTHR18934">
    <property type="entry name" value="ATP-DEPENDENT RNA HELICASE"/>
    <property type="match status" value="1"/>
</dbReference>
<evidence type="ECO:0000313" key="16">
    <source>
        <dbReference type="Proteomes" id="UP001150941"/>
    </source>
</evidence>
<dbReference type="Pfam" id="PF07717">
    <property type="entry name" value="OB_NTP_bind"/>
    <property type="match status" value="1"/>
</dbReference>
<feature type="coiled-coil region" evidence="11">
    <location>
        <begin position="421"/>
        <end position="448"/>
    </location>
</feature>
<accession>A0A9W9NZT0</accession>
<protein>
    <recommendedName>
        <fullName evidence="2">RNA helicase</fullName>
        <ecNumber evidence="2">3.6.4.13</ecNumber>
    </recommendedName>
</protein>
<evidence type="ECO:0000256" key="6">
    <source>
        <dbReference type="ARBA" id="ARBA00022806"/>
    </source>
</evidence>
<dbReference type="GO" id="GO:0071013">
    <property type="term" value="C:catalytic step 2 spliceosome"/>
    <property type="evidence" value="ECO:0007669"/>
    <property type="project" value="TreeGrafter"/>
</dbReference>
<evidence type="ECO:0000256" key="9">
    <source>
        <dbReference type="ARBA" id="ARBA00023242"/>
    </source>
</evidence>